<feature type="domain" description="IstB-like ATP-binding" evidence="1">
    <location>
        <begin position="157"/>
        <end position="306"/>
    </location>
</feature>
<dbReference type="Pfam" id="PF01695">
    <property type="entry name" value="IstB_IS21"/>
    <property type="match status" value="1"/>
</dbReference>
<dbReference type="AlphaFoldDB" id="A0A0C9NZZ2"/>
<organism evidence="3 4">
    <name type="scientific">Lacticaseibacillus paracasei NRIC 0644</name>
    <dbReference type="NCBI Taxonomy" id="1435038"/>
    <lineage>
        <taxon>Bacteria</taxon>
        <taxon>Bacillati</taxon>
        <taxon>Bacillota</taxon>
        <taxon>Bacilli</taxon>
        <taxon>Lactobacillales</taxon>
        <taxon>Lactobacillaceae</taxon>
        <taxon>Lacticaseibacillus</taxon>
    </lineage>
</organism>
<dbReference type="Pfam" id="PF07319">
    <property type="entry name" value="DnaI_N"/>
    <property type="match status" value="1"/>
</dbReference>
<comment type="caution">
    <text evidence="3">The sequence shown here is derived from an EMBL/GenBank/DDBJ whole genome shotgun (WGS) entry which is preliminary data.</text>
</comment>
<gene>
    <name evidence="3" type="ORF">LC0644_2244</name>
</gene>
<dbReference type="SUPFAM" id="SSF52540">
    <property type="entry name" value="P-loop containing nucleoside triphosphate hydrolases"/>
    <property type="match status" value="1"/>
</dbReference>
<sequence length="311" mass="34425">MEDMRKRIAMLMDSRQWRDRYFKMVKEALQDSEVQAFLKQHTGELADDAIDRGTAKIYEFVSERNKIARGELPLAPGYKPTLVAANGLIDVAYEPTDAKIAADEEAKQASLVTSVNMPKDIRGASLTNYDPTDERMDALLAANQFVLAVVADPKAFHQGLYLSGPFGVGKTYLLGAIANDLAEKGGIASTLIHVPTFVVEMKNAIGNNTVLPKIDRIKRAQVLILDDIGAESISPWVRDDVLGIILQYRMQEKMPTLFSSNKSMEDLTASLAGTDRGNSEMLKAKRIMERIHFLAKEVQVGGENRRNPLAD</sequence>
<name>A0A0C9NZZ2_LACPA</name>
<dbReference type="InterPro" id="IPR002611">
    <property type="entry name" value="IstB_ATP-bd"/>
</dbReference>
<dbReference type="NCBIfam" id="NF006505">
    <property type="entry name" value="PRK08939.1"/>
    <property type="match status" value="1"/>
</dbReference>
<dbReference type="PANTHER" id="PTHR30050">
    <property type="entry name" value="CHROMOSOMAL REPLICATION INITIATOR PROTEIN DNAA"/>
    <property type="match status" value="1"/>
</dbReference>
<dbReference type="RefSeq" id="WP_045624594.1">
    <property type="nucleotide sequence ID" value="NZ_BAYM01000246.1"/>
</dbReference>
<dbReference type="EMBL" id="BAYM01000246">
    <property type="protein sequence ID" value="GAN37655.1"/>
    <property type="molecule type" value="Genomic_DNA"/>
</dbReference>
<feature type="domain" description="Primosomal DnaI N-terminal" evidence="2">
    <location>
        <begin position="1"/>
        <end position="93"/>
    </location>
</feature>
<reference evidence="4" key="1">
    <citation type="submission" date="2014-05" db="EMBL/GenBank/DDBJ databases">
        <title>Whole genome sequencing of Lactobacillus casei NRIC0644.</title>
        <authorList>
            <person name="Atarashi H."/>
            <person name="Yoshida Y."/>
            <person name="Fujimura S."/>
            <person name="Tanaka N."/>
            <person name="Shiwa Y."/>
            <person name="Yoshikawa H."/>
            <person name="Okada S."/>
            <person name="Nakagawa J."/>
        </authorList>
    </citation>
    <scope>NUCLEOTIDE SEQUENCE [LARGE SCALE GENOMIC DNA]</scope>
    <source>
        <strain evidence="4">NRIC0644</strain>
    </source>
</reference>
<evidence type="ECO:0000259" key="1">
    <source>
        <dbReference type="Pfam" id="PF01695"/>
    </source>
</evidence>
<dbReference type="GO" id="GO:0005524">
    <property type="term" value="F:ATP binding"/>
    <property type="evidence" value="ECO:0007669"/>
    <property type="project" value="InterPro"/>
</dbReference>
<evidence type="ECO:0000259" key="2">
    <source>
        <dbReference type="Pfam" id="PF07319"/>
    </source>
</evidence>
<protein>
    <submittedName>
        <fullName evidence="3">Primosomal protein DnaI</fullName>
    </submittedName>
</protein>
<accession>A0A0C9NZZ2</accession>
<evidence type="ECO:0000313" key="4">
    <source>
        <dbReference type="Proteomes" id="UP000032552"/>
    </source>
</evidence>
<proteinExistence type="predicted"/>
<dbReference type="PANTHER" id="PTHR30050:SF8">
    <property type="entry name" value="PRIMOSOMAL PROTEIN DNAI"/>
    <property type="match status" value="1"/>
</dbReference>
<dbReference type="InterPro" id="IPR009928">
    <property type="entry name" value="DnaI_N"/>
</dbReference>
<dbReference type="GO" id="GO:0006260">
    <property type="term" value="P:DNA replication"/>
    <property type="evidence" value="ECO:0007669"/>
    <property type="project" value="TreeGrafter"/>
</dbReference>
<dbReference type="Gene3D" id="3.40.50.300">
    <property type="entry name" value="P-loop containing nucleotide triphosphate hydrolases"/>
    <property type="match status" value="1"/>
</dbReference>
<evidence type="ECO:0000313" key="3">
    <source>
        <dbReference type="EMBL" id="GAN37655.1"/>
    </source>
</evidence>
<dbReference type="CDD" id="cd00009">
    <property type="entry name" value="AAA"/>
    <property type="match status" value="1"/>
</dbReference>
<dbReference type="InterPro" id="IPR027417">
    <property type="entry name" value="P-loop_NTPase"/>
</dbReference>
<dbReference type="Proteomes" id="UP000032552">
    <property type="component" value="Unassembled WGS sequence"/>
</dbReference>